<dbReference type="InterPro" id="IPR002126">
    <property type="entry name" value="Cadherin-like_dom"/>
</dbReference>
<proteinExistence type="predicted"/>
<dbReference type="InterPro" id="IPR015919">
    <property type="entry name" value="Cadherin-like_sf"/>
</dbReference>
<dbReference type="InterPro" id="IPR050174">
    <property type="entry name" value="Protocadherin/Cadherin-CA"/>
</dbReference>
<evidence type="ECO:0000256" key="2">
    <source>
        <dbReference type="ARBA" id="ARBA00022692"/>
    </source>
</evidence>
<dbReference type="PRINTS" id="PR00205">
    <property type="entry name" value="CADHERIN"/>
</dbReference>
<evidence type="ECO:0000313" key="9">
    <source>
        <dbReference type="Proteomes" id="UP000277204"/>
    </source>
</evidence>
<keyword evidence="4" id="KW-0106">Calcium</keyword>
<evidence type="ECO:0000313" key="8">
    <source>
        <dbReference type="EMBL" id="VDP22099.1"/>
    </source>
</evidence>
<dbReference type="Pfam" id="PF00028">
    <property type="entry name" value="Cadherin"/>
    <property type="match status" value="1"/>
</dbReference>
<name>A0A183ML85_9TREM</name>
<dbReference type="FunFam" id="2.60.40.60:FF:000092">
    <property type="entry name" value="Protocadherin 8"/>
    <property type="match status" value="1"/>
</dbReference>
<dbReference type="CDD" id="cd11304">
    <property type="entry name" value="Cadherin_repeat"/>
    <property type="match status" value="5"/>
</dbReference>
<dbReference type="Gene3D" id="2.60.40.60">
    <property type="entry name" value="Cadherins"/>
    <property type="match status" value="6"/>
</dbReference>
<dbReference type="InterPro" id="IPR020894">
    <property type="entry name" value="Cadherin_CS"/>
</dbReference>
<dbReference type="PROSITE" id="PS50268">
    <property type="entry name" value="CADHERIN_2"/>
    <property type="match status" value="4"/>
</dbReference>
<keyword evidence="2" id="KW-0812">Transmembrane</keyword>
<keyword evidence="3" id="KW-0677">Repeat</keyword>
<evidence type="ECO:0000256" key="7">
    <source>
        <dbReference type="ARBA" id="ARBA00023180"/>
    </source>
</evidence>
<dbReference type="SMART" id="SM00112">
    <property type="entry name" value="CA"/>
    <property type="match status" value="4"/>
</dbReference>
<keyword evidence="5" id="KW-1133">Transmembrane helix</keyword>
<dbReference type="AlphaFoldDB" id="A0A183ML85"/>
<dbReference type="GO" id="GO:0007156">
    <property type="term" value="P:homophilic cell adhesion via plasma membrane adhesion molecules"/>
    <property type="evidence" value="ECO:0007669"/>
    <property type="project" value="InterPro"/>
</dbReference>
<dbReference type="Proteomes" id="UP000277204">
    <property type="component" value="Unassembled WGS sequence"/>
</dbReference>
<evidence type="ECO:0000256" key="5">
    <source>
        <dbReference type="ARBA" id="ARBA00022989"/>
    </source>
</evidence>
<keyword evidence="6" id="KW-0472">Membrane</keyword>
<dbReference type="STRING" id="48269.A0A183ML85"/>
<dbReference type="EMBL" id="UZAI01017229">
    <property type="protein sequence ID" value="VDP22099.1"/>
    <property type="molecule type" value="Genomic_DNA"/>
</dbReference>
<dbReference type="PANTHER" id="PTHR24028">
    <property type="entry name" value="CADHERIN-87A"/>
    <property type="match status" value="1"/>
</dbReference>
<gene>
    <name evidence="8" type="ORF">SMRZ_LOCUS16810</name>
</gene>
<dbReference type="SUPFAM" id="SSF49313">
    <property type="entry name" value="Cadherin-like"/>
    <property type="match status" value="5"/>
</dbReference>
<accession>A0A183ML85</accession>
<dbReference type="PANTHER" id="PTHR24028:SF146">
    <property type="entry name" value="CADHERIN 96CB, ISOFORM D-RELATED"/>
    <property type="match status" value="1"/>
</dbReference>
<keyword evidence="9" id="KW-1185">Reference proteome</keyword>
<reference evidence="8 9" key="1">
    <citation type="submission" date="2018-11" db="EMBL/GenBank/DDBJ databases">
        <authorList>
            <consortium name="Pathogen Informatics"/>
        </authorList>
    </citation>
    <scope>NUCLEOTIDE SEQUENCE [LARGE SCALE GENOMIC DNA]</scope>
    <source>
        <strain evidence="8 9">Zambia</strain>
    </source>
</reference>
<keyword evidence="7" id="KW-0325">Glycoprotein</keyword>
<organism evidence="8 9">
    <name type="scientific">Schistosoma margrebowiei</name>
    <dbReference type="NCBI Taxonomy" id="48269"/>
    <lineage>
        <taxon>Eukaryota</taxon>
        <taxon>Metazoa</taxon>
        <taxon>Spiralia</taxon>
        <taxon>Lophotrochozoa</taxon>
        <taxon>Platyhelminthes</taxon>
        <taxon>Trematoda</taxon>
        <taxon>Digenea</taxon>
        <taxon>Strigeidida</taxon>
        <taxon>Schistosomatoidea</taxon>
        <taxon>Schistosomatidae</taxon>
        <taxon>Schistosoma</taxon>
    </lineage>
</organism>
<evidence type="ECO:0000256" key="4">
    <source>
        <dbReference type="ARBA" id="ARBA00022837"/>
    </source>
</evidence>
<evidence type="ECO:0000256" key="3">
    <source>
        <dbReference type="ARBA" id="ARBA00022737"/>
    </source>
</evidence>
<dbReference type="GO" id="GO:0005509">
    <property type="term" value="F:calcium ion binding"/>
    <property type="evidence" value="ECO:0007669"/>
    <property type="project" value="UniProtKB-UniRule"/>
</dbReference>
<sequence>MVIHHYDYVIHSPLITLSLSKLYFYISFLFYFILCLSIHENTIQNINELTFTIKEELPIGTIIASNIQLGNLFLHFNHYSNIENITNIIKILNQKDPGINCFHFQWLPSEQLNYSNRNQLQLIINNRIDREIICPIKTHELRNNDMNDRNHLDLDHINDLQSINSDCIITLRIALFINNIQKIYQIHIYIEDINDNPPKWNMNNLTIYFHDEDPPGTKQSILLAHDIDIDINAKITYQLLNNDLYSYQFNDRNHNNHNLNLRGTDIFELVQETLNHERLYLRTRYTLDRELKPEGWNLLLLAINNDSLIQLSSQLLLHIHLIDINDNSPIFTQTLYKPQLPNQKIGIIPENYPINKTILKVFATDIDEGNNAQLTYHFAIDTTNQLLRHFFNLTPNGELYLIQSLNVDRITQINSTKLYLTTSIINLDVIVIDGAMLPYTKTGSTTIQLQIENIDDEPPEIYIHPIQSLQQHHDHHHHHQQQQQQQKDNHSILHNQQFHETEIGVFENQTIGQLIALIEVKDPDDLINSINIQCKLTGSNFNDFYLSYYNSINNEYQLYTNTILDREKQSKLLLIIECKDLANHITLHNLIIYILDINDHQPQCMKSHYYYSLYEDDNEQEEQNPIDNYNLDYNVNYTFDKIMKNRTWLTSNGLAYILAIDNDININSQLIYELSNQSIKNINDKFTIDSNTGQLLAWGPFDREYKSIYELIIIVKDNGNPIQLSTNCLVTINILDINDNIPIFHPQLNIIGGYLFHIKENQLPGTYIGQIQAYDLDDLPASIDITQLFHEYDQSNSLLVLSSSPSSSSNIHNVNNELKGILSSIDKKLTYSLKNEYHSQLFRIDPKTGVIITRYSTSIGWIPSSTAFCGREQTSFYLNRKLGNDDGNGYDIHYANHQAASRGKWKELEWIAQYRVGWRMLMVVGGSQQETLDPGFVLLGTRRQGVPVILRELVLPGGFDLVSASFTVRDVTTELSEP</sequence>
<dbReference type="GO" id="GO:0005886">
    <property type="term" value="C:plasma membrane"/>
    <property type="evidence" value="ECO:0007669"/>
    <property type="project" value="InterPro"/>
</dbReference>
<dbReference type="PROSITE" id="PS00232">
    <property type="entry name" value="CADHERIN_1"/>
    <property type="match status" value="2"/>
</dbReference>
<protein>
    <submittedName>
        <fullName evidence="8">Uncharacterized protein</fullName>
    </submittedName>
</protein>
<comment type="subcellular location">
    <subcellularLocation>
        <location evidence="1">Membrane</location>
        <topology evidence="1">Single-pass membrane protein</topology>
    </subcellularLocation>
</comment>
<evidence type="ECO:0000256" key="1">
    <source>
        <dbReference type="ARBA" id="ARBA00004167"/>
    </source>
</evidence>
<evidence type="ECO:0000256" key="6">
    <source>
        <dbReference type="ARBA" id="ARBA00023136"/>
    </source>
</evidence>